<dbReference type="GO" id="GO:0033785">
    <property type="term" value="F:heptose 7-phosphate kinase activity"/>
    <property type="evidence" value="ECO:0007669"/>
    <property type="project" value="TreeGrafter"/>
</dbReference>
<dbReference type="PANTHER" id="PTHR46969">
    <property type="entry name" value="BIFUNCTIONAL PROTEIN HLDE"/>
    <property type="match status" value="1"/>
</dbReference>
<dbReference type="Pfam" id="PF00294">
    <property type="entry name" value="PfkB"/>
    <property type="match status" value="1"/>
</dbReference>
<protein>
    <submittedName>
        <fullName evidence="2">RfaE bifunctional protein</fullName>
    </submittedName>
</protein>
<dbReference type="GO" id="GO:0033786">
    <property type="term" value="F:heptose-1-phosphate adenylyltransferase activity"/>
    <property type="evidence" value="ECO:0007669"/>
    <property type="project" value="TreeGrafter"/>
</dbReference>
<evidence type="ECO:0000259" key="1">
    <source>
        <dbReference type="Pfam" id="PF00294"/>
    </source>
</evidence>
<reference evidence="2" key="1">
    <citation type="submission" date="2013-08" db="EMBL/GenBank/DDBJ databases">
        <authorList>
            <person name="Mendez C."/>
            <person name="Richter M."/>
            <person name="Ferrer M."/>
            <person name="Sanchez J."/>
        </authorList>
    </citation>
    <scope>NUCLEOTIDE SEQUENCE</scope>
</reference>
<accession>T0ZS37</accession>
<feature type="domain" description="Carbohydrate kinase PfkB" evidence="1">
    <location>
        <begin position="4"/>
        <end position="79"/>
    </location>
</feature>
<dbReference type="EMBL" id="AUZZ01009745">
    <property type="protein sequence ID" value="EQD32645.1"/>
    <property type="molecule type" value="Genomic_DNA"/>
</dbReference>
<dbReference type="InterPro" id="IPR029056">
    <property type="entry name" value="Ribokinase-like"/>
</dbReference>
<sequence>MNLQAVLVTRAEEGMTLFSAAGRLHVVAAAREVFDVSGAGDTVIATLAAMLGAGASLEDSVRAANRAAGIVVGKQGTASVSAAELWPED</sequence>
<dbReference type="PANTHER" id="PTHR46969:SF1">
    <property type="entry name" value="BIFUNCTIONAL PROTEIN HLDE"/>
    <property type="match status" value="1"/>
</dbReference>
<organism evidence="2">
    <name type="scientific">mine drainage metagenome</name>
    <dbReference type="NCBI Taxonomy" id="410659"/>
    <lineage>
        <taxon>unclassified sequences</taxon>
        <taxon>metagenomes</taxon>
        <taxon>ecological metagenomes</taxon>
    </lineage>
</organism>
<dbReference type="AlphaFoldDB" id="T0ZS37"/>
<reference evidence="2" key="2">
    <citation type="journal article" date="2014" name="ISME J.">
        <title>Microbial stratification in low pH oxic and suboxic macroscopic growths along an acid mine drainage.</title>
        <authorList>
            <person name="Mendez-Garcia C."/>
            <person name="Mesa V."/>
            <person name="Sprenger R.R."/>
            <person name="Richter M."/>
            <person name="Diez M.S."/>
            <person name="Solano J."/>
            <person name="Bargiela R."/>
            <person name="Golyshina O.V."/>
            <person name="Manteca A."/>
            <person name="Ramos J.L."/>
            <person name="Gallego J.R."/>
            <person name="Llorente I."/>
            <person name="Martins Dos Santos V.A."/>
            <person name="Jensen O.N."/>
            <person name="Pelaez A.I."/>
            <person name="Sanchez J."/>
            <person name="Ferrer M."/>
        </authorList>
    </citation>
    <scope>NUCLEOTIDE SEQUENCE</scope>
</reference>
<dbReference type="SUPFAM" id="SSF53613">
    <property type="entry name" value="Ribokinase-like"/>
    <property type="match status" value="1"/>
</dbReference>
<dbReference type="InterPro" id="IPR011611">
    <property type="entry name" value="PfkB_dom"/>
</dbReference>
<gene>
    <name evidence="2" type="ORF">B2A_13455</name>
</gene>
<name>T0ZS37_9ZZZZ</name>
<dbReference type="Gene3D" id="3.40.1190.20">
    <property type="match status" value="1"/>
</dbReference>
<proteinExistence type="predicted"/>
<evidence type="ECO:0000313" key="2">
    <source>
        <dbReference type="EMBL" id="EQD32645.1"/>
    </source>
</evidence>
<comment type="caution">
    <text evidence="2">The sequence shown here is derived from an EMBL/GenBank/DDBJ whole genome shotgun (WGS) entry which is preliminary data.</text>
</comment>
<dbReference type="GO" id="GO:0005829">
    <property type="term" value="C:cytosol"/>
    <property type="evidence" value="ECO:0007669"/>
    <property type="project" value="TreeGrafter"/>
</dbReference>